<protein>
    <submittedName>
        <fullName evidence="3">Uncharacterized protein DUF3592</fullName>
    </submittedName>
</protein>
<gene>
    <name evidence="3" type="ORF">CLV81_0783</name>
</gene>
<dbReference type="InterPro" id="IPR021994">
    <property type="entry name" value="DUF3592"/>
</dbReference>
<organism evidence="3 4">
    <name type="scientific">Flagellimonas meridianipacifica</name>
    <dbReference type="NCBI Taxonomy" id="1080225"/>
    <lineage>
        <taxon>Bacteria</taxon>
        <taxon>Pseudomonadati</taxon>
        <taxon>Bacteroidota</taxon>
        <taxon>Flavobacteriia</taxon>
        <taxon>Flavobacteriales</taxon>
        <taxon>Flavobacteriaceae</taxon>
        <taxon>Flagellimonas</taxon>
    </lineage>
</organism>
<feature type="transmembrane region" description="Helical" evidence="1">
    <location>
        <begin position="112"/>
        <end position="134"/>
    </location>
</feature>
<keyword evidence="1" id="KW-1133">Transmembrane helix</keyword>
<dbReference type="EMBL" id="PVYX01000001">
    <property type="protein sequence ID" value="PRX56785.1"/>
    <property type="molecule type" value="Genomic_DNA"/>
</dbReference>
<proteinExistence type="predicted"/>
<name>A0A2T0MGU0_9FLAO</name>
<keyword evidence="4" id="KW-1185">Reference proteome</keyword>
<dbReference type="Proteomes" id="UP000237640">
    <property type="component" value="Unassembled WGS sequence"/>
</dbReference>
<reference evidence="3 4" key="1">
    <citation type="submission" date="2018-03" db="EMBL/GenBank/DDBJ databases">
        <title>Genomic Encyclopedia of Archaeal and Bacterial Type Strains, Phase II (KMG-II): from individual species to whole genera.</title>
        <authorList>
            <person name="Goeker M."/>
        </authorList>
    </citation>
    <scope>NUCLEOTIDE SEQUENCE [LARGE SCALE GENOMIC DNA]</scope>
    <source>
        <strain evidence="3 4">DSM 25027</strain>
    </source>
</reference>
<evidence type="ECO:0000256" key="1">
    <source>
        <dbReference type="SAM" id="Phobius"/>
    </source>
</evidence>
<dbReference type="AlphaFoldDB" id="A0A2T0MGU0"/>
<keyword evidence="1" id="KW-0812">Transmembrane</keyword>
<feature type="domain" description="DUF3592" evidence="2">
    <location>
        <begin position="37"/>
        <end position="100"/>
    </location>
</feature>
<dbReference type="Pfam" id="PF12158">
    <property type="entry name" value="DUF3592"/>
    <property type="match status" value="1"/>
</dbReference>
<keyword evidence="1" id="KW-0472">Membrane</keyword>
<comment type="caution">
    <text evidence="3">The sequence shown here is derived from an EMBL/GenBank/DDBJ whole genome shotgun (WGS) entry which is preliminary data.</text>
</comment>
<evidence type="ECO:0000259" key="2">
    <source>
        <dbReference type="Pfam" id="PF12158"/>
    </source>
</evidence>
<evidence type="ECO:0000313" key="4">
    <source>
        <dbReference type="Proteomes" id="UP000237640"/>
    </source>
</evidence>
<sequence length="135" mass="15572">MWILLYSFFFALGCFLMYSAYTQYQKTELLLEKGVRTTATVKELLVSSSSDGTTYAPVFEFKDRQRNIHSYTSKIYSSPPAYDIGEKVKIVYSPKDKQNVKTISFWGLYRGMVILGMIASPLLVIGGCYLWYIYF</sequence>
<accession>A0A2T0MGU0</accession>
<evidence type="ECO:0000313" key="3">
    <source>
        <dbReference type="EMBL" id="PRX56785.1"/>
    </source>
</evidence>